<name>A0A4Q0PSI9_9FLAO</name>
<protein>
    <submittedName>
        <fullName evidence="1">Uncharacterized protein</fullName>
    </submittedName>
</protein>
<accession>A0A4Q0PSI9</accession>
<reference evidence="1 2" key="1">
    <citation type="submission" date="2018-07" db="EMBL/GenBank/DDBJ databases">
        <title>Leeuwenhoekiella genomics.</title>
        <authorList>
            <person name="Tahon G."/>
            <person name="Willems A."/>
        </authorList>
    </citation>
    <scope>NUCLEOTIDE SEQUENCE [LARGE SCALE GENOMIC DNA]</scope>
    <source>
        <strain evidence="1 2">LMG 1345</strain>
    </source>
</reference>
<gene>
    <name evidence="1" type="ORF">DSL99_348</name>
</gene>
<comment type="caution">
    <text evidence="1">The sequence shown here is derived from an EMBL/GenBank/DDBJ whole genome shotgun (WGS) entry which is preliminary data.</text>
</comment>
<dbReference type="Proteomes" id="UP000290608">
    <property type="component" value="Unassembled WGS sequence"/>
</dbReference>
<organism evidence="1 2">
    <name type="scientific">Leeuwenhoekiella marinoflava</name>
    <dbReference type="NCBI Taxonomy" id="988"/>
    <lineage>
        <taxon>Bacteria</taxon>
        <taxon>Pseudomonadati</taxon>
        <taxon>Bacteroidota</taxon>
        <taxon>Flavobacteriia</taxon>
        <taxon>Flavobacteriales</taxon>
        <taxon>Flavobacteriaceae</taxon>
        <taxon>Leeuwenhoekiella</taxon>
    </lineage>
</organism>
<dbReference type="AlphaFoldDB" id="A0A4Q0PSI9"/>
<sequence length="174" mass="19427">MNSVAQILGFAYKPQASSSLNSLLKLNWMKAPCQNLYTMNRKLLLIVAIVLAFNFTACKPTIDYLGNAYAPTSNVEIYFDPQDIQRSYKIMGKMENSGNPGELDRAEAVQAVMLEKAKSVGADAILFSGLPREKWLSDSSETSVEKDENKKTVTKTNRVNTVKIYEANLLKYTD</sequence>
<evidence type="ECO:0000313" key="1">
    <source>
        <dbReference type="EMBL" id="RXG33252.1"/>
    </source>
</evidence>
<evidence type="ECO:0000313" key="2">
    <source>
        <dbReference type="Proteomes" id="UP000290608"/>
    </source>
</evidence>
<proteinExistence type="predicted"/>
<dbReference type="EMBL" id="QOVL01000001">
    <property type="protein sequence ID" value="RXG33252.1"/>
    <property type="molecule type" value="Genomic_DNA"/>
</dbReference>
<dbReference type="STRING" id="1122159.SAMN02745246_00407"/>